<feature type="transmembrane region" description="Helical" evidence="1">
    <location>
        <begin position="362"/>
        <end position="383"/>
    </location>
</feature>
<dbReference type="Gene3D" id="3.30.70.1430">
    <property type="entry name" value="Multidrug efflux transporter AcrB pore domain"/>
    <property type="match status" value="2"/>
</dbReference>
<comment type="caution">
    <text evidence="2">The sequence shown here is derived from an EMBL/GenBank/DDBJ whole genome shotgun (WGS) entry which is preliminary data.</text>
</comment>
<dbReference type="SUPFAM" id="SSF82693">
    <property type="entry name" value="Multidrug efflux transporter AcrB pore domain, PN1, PN2, PC1 and PC2 subdomains"/>
    <property type="match status" value="3"/>
</dbReference>
<evidence type="ECO:0000256" key="1">
    <source>
        <dbReference type="SAM" id="Phobius"/>
    </source>
</evidence>
<keyword evidence="3" id="KW-1185">Reference proteome</keyword>
<reference evidence="2" key="1">
    <citation type="submission" date="2021-10" db="EMBL/GenBank/DDBJ databases">
        <title>The complete genome sequence of Leeia sp. TBRC 13508.</title>
        <authorList>
            <person name="Charoenyingcharoen P."/>
            <person name="Yukphan P."/>
        </authorList>
    </citation>
    <scope>NUCLEOTIDE SEQUENCE</scope>
    <source>
        <strain evidence="2">TBRC 13508</strain>
    </source>
</reference>
<sequence>MWLTKVSVKNPVFATMMMLALLVLGIFSYRNLAIEQFPDIKFPIAVISTKYTGATPSVVENDVTRKIEESMNTIAGVNKIYSNSYEGLSVVVVEFTLSTNVDVAMQDVRDKLATVKATLRDEVDEPTVGKAGPDDRPMMSVSLSSNTHTQRELTNIADQLIVKQFQTVKGVGQVNLVGGVKRQIHVLIDPTKMAANQVSVDQLMAILKSENQQLPVGNLISENNEIVLQVNGKVVDPQVFGQLIVARHNGTAVRVRDVARVVDAQEEQTSAAFVNGKPGLAIDISKVSNSNTVEVSKGIKAKMEELQGSLPKGMTLGVVYDGSVAIQNSLDDVNKTMVEGALLTVFVVFLFLGSWRSTLITGVTLPISLVGTIFLLGVFGFSINMMTMMALSLCIGLLIDDSIVVRENITRHLAMGKGPQAAALEGTKEIGLAVLATTLTIVAVFLPVGFMGGIIGKFFFQFGVTVAGAVLISMFVSFTLDPMLSSVWHDPHSVAHQKPNWPIIGNLLMKIELFLDNLANAYAKLIHWCLGHRIKVLLLSLGVLMGSFFIASRLGAEFVPEADLSELLLTAKTPVGSSLAYTSAKVHQVENVLKEMPEVKRTYSTINTGFVQGKNQFSIRIGLVHKSERDLGQKQLIPLMRSRLAQVGGVELKSLGVADSPGGGQKPIFVSIQGGEMATLVAISKQLEAKMQSIPGMVDIESSVSEQKPMISLAIKRDAASDLGVGINQISNAIRPLVSGDSATTWEAEDGQNYDVLVRLPAIDRERIQQLSAIRLLSTKTDPLTGLPLQVALSQVVDFKMETSPTQINRRALQREVRLTANVDGRPAGNVGVDLQRAMDSIKLPPGYRFEVAGANKDMQESFGYAVQALALAVIFIYMILASQFGSFLHPLAIMTSLPLSLIGVFLGLGLGGQTLNIFSIIGVIMLMGLVTKNAILLVDFVEQSVKKGMNRHDAIIEAGRVRLRPILMTTFAMVFGMVPLALGLGEGGEQQSPMGDAVIGGVLTSTLLTLVVVPVVYTYLDDLGEWILKKLHIHR</sequence>
<name>A0ABS8DCF6_9NEIS</name>
<dbReference type="RefSeq" id="WP_227182144.1">
    <property type="nucleotide sequence ID" value="NZ_JAJBZT010000015.1"/>
</dbReference>
<evidence type="ECO:0000313" key="2">
    <source>
        <dbReference type="EMBL" id="MCB6185313.1"/>
    </source>
</evidence>
<feature type="transmembrane region" description="Helical" evidence="1">
    <location>
        <begin position="12"/>
        <end position="29"/>
    </location>
</feature>
<dbReference type="EMBL" id="JAJBZT010000015">
    <property type="protein sequence ID" value="MCB6185313.1"/>
    <property type="molecule type" value="Genomic_DNA"/>
</dbReference>
<feature type="transmembrane region" description="Helical" evidence="1">
    <location>
        <begin position="863"/>
        <end position="881"/>
    </location>
</feature>
<keyword evidence="1" id="KW-0812">Transmembrane</keyword>
<dbReference type="PRINTS" id="PR00702">
    <property type="entry name" value="ACRIFLAVINRP"/>
</dbReference>
<protein>
    <submittedName>
        <fullName evidence="2">Efflux RND transporter permease subunit</fullName>
    </submittedName>
</protein>
<feature type="transmembrane region" description="Helical" evidence="1">
    <location>
        <begin position="430"/>
        <end position="452"/>
    </location>
</feature>
<dbReference type="SUPFAM" id="SSF82866">
    <property type="entry name" value="Multidrug efflux transporter AcrB transmembrane domain"/>
    <property type="match status" value="2"/>
</dbReference>
<feature type="transmembrane region" description="Helical" evidence="1">
    <location>
        <begin position="998"/>
        <end position="1021"/>
    </location>
</feature>
<dbReference type="Gene3D" id="3.30.70.1440">
    <property type="entry name" value="Multidrug efflux transporter AcrB pore domain"/>
    <property type="match status" value="1"/>
</dbReference>
<dbReference type="Proteomes" id="UP001165395">
    <property type="component" value="Unassembled WGS sequence"/>
</dbReference>
<dbReference type="InterPro" id="IPR001036">
    <property type="entry name" value="Acrflvin-R"/>
</dbReference>
<dbReference type="Pfam" id="PF00873">
    <property type="entry name" value="ACR_tran"/>
    <property type="match status" value="1"/>
</dbReference>
<dbReference type="Gene3D" id="3.30.2090.10">
    <property type="entry name" value="Multidrug efflux transporter AcrB TolC docking domain, DN and DC subdomains"/>
    <property type="match status" value="2"/>
</dbReference>
<feature type="transmembrane region" description="Helical" evidence="1">
    <location>
        <begin position="888"/>
        <end position="912"/>
    </location>
</feature>
<dbReference type="InterPro" id="IPR027463">
    <property type="entry name" value="AcrB_DN_DC_subdom"/>
</dbReference>
<dbReference type="PANTHER" id="PTHR32063">
    <property type="match status" value="1"/>
</dbReference>
<feature type="transmembrane region" description="Helical" evidence="1">
    <location>
        <begin position="458"/>
        <end position="480"/>
    </location>
</feature>
<keyword evidence="1" id="KW-1133">Transmembrane helix</keyword>
<dbReference type="SUPFAM" id="SSF82714">
    <property type="entry name" value="Multidrug efflux transporter AcrB TolC docking domain, DN and DC subdomains"/>
    <property type="match status" value="2"/>
</dbReference>
<keyword evidence="1" id="KW-0472">Membrane</keyword>
<feature type="transmembrane region" description="Helical" evidence="1">
    <location>
        <begin position="536"/>
        <end position="556"/>
    </location>
</feature>
<feature type="transmembrane region" description="Helical" evidence="1">
    <location>
        <begin position="967"/>
        <end position="986"/>
    </location>
</feature>
<proteinExistence type="predicted"/>
<dbReference type="Gene3D" id="3.30.70.1320">
    <property type="entry name" value="Multidrug efflux transporter AcrB pore domain like"/>
    <property type="match status" value="1"/>
</dbReference>
<organism evidence="2 3">
    <name type="scientific">Leeia speluncae</name>
    <dbReference type="NCBI Taxonomy" id="2884804"/>
    <lineage>
        <taxon>Bacteria</taxon>
        <taxon>Pseudomonadati</taxon>
        <taxon>Pseudomonadota</taxon>
        <taxon>Betaproteobacteria</taxon>
        <taxon>Neisseriales</taxon>
        <taxon>Leeiaceae</taxon>
        <taxon>Leeia</taxon>
    </lineage>
</organism>
<feature type="transmembrane region" description="Helical" evidence="1">
    <location>
        <begin position="918"/>
        <end position="942"/>
    </location>
</feature>
<gene>
    <name evidence="2" type="ORF">LIN78_17335</name>
</gene>
<evidence type="ECO:0000313" key="3">
    <source>
        <dbReference type="Proteomes" id="UP001165395"/>
    </source>
</evidence>
<dbReference type="PANTHER" id="PTHR32063:SF0">
    <property type="entry name" value="SWARMING MOTILITY PROTEIN SWRC"/>
    <property type="match status" value="1"/>
</dbReference>
<accession>A0ABS8DCF6</accession>
<dbReference type="Gene3D" id="1.20.1640.10">
    <property type="entry name" value="Multidrug efflux transporter AcrB transmembrane domain"/>
    <property type="match status" value="2"/>
</dbReference>